<dbReference type="EMBL" id="CAJOBA010052382">
    <property type="protein sequence ID" value="CAF4254288.1"/>
    <property type="molecule type" value="Genomic_DNA"/>
</dbReference>
<dbReference type="Proteomes" id="UP000682733">
    <property type="component" value="Unassembled WGS sequence"/>
</dbReference>
<name>A0A816AKE6_9BILA</name>
<dbReference type="EMBL" id="CAJNOK010030516">
    <property type="protein sequence ID" value="CAF1460957.1"/>
    <property type="molecule type" value="Genomic_DNA"/>
</dbReference>
<evidence type="ECO:0000256" key="1">
    <source>
        <dbReference type="SAM" id="MobiDB-lite"/>
    </source>
</evidence>
<dbReference type="EMBL" id="CAJNOQ010034842">
    <property type="protein sequence ID" value="CAF1596733.1"/>
    <property type="molecule type" value="Genomic_DNA"/>
</dbReference>
<evidence type="ECO:0000313" key="4">
    <source>
        <dbReference type="EMBL" id="CAF4254288.1"/>
    </source>
</evidence>
<evidence type="ECO:0000313" key="6">
    <source>
        <dbReference type="Proteomes" id="UP000663829"/>
    </source>
</evidence>
<feature type="region of interest" description="Disordered" evidence="1">
    <location>
        <begin position="48"/>
        <end position="87"/>
    </location>
</feature>
<comment type="caution">
    <text evidence="3">The sequence shown here is derived from an EMBL/GenBank/DDBJ whole genome shotgun (WGS) entry which is preliminary data.</text>
</comment>
<dbReference type="EMBL" id="CAJOBC010101156">
    <property type="protein sequence ID" value="CAF4471857.1"/>
    <property type="molecule type" value="Genomic_DNA"/>
</dbReference>
<dbReference type="AlphaFoldDB" id="A0A816AKE6"/>
<keyword evidence="6" id="KW-1185">Reference proteome</keyword>
<reference evidence="3" key="1">
    <citation type="submission" date="2021-02" db="EMBL/GenBank/DDBJ databases">
        <authorList>
            <person name="Nowell W R."/>
        </authorList>
    </citation>
    <scope>NUCLEOTIDE SEQUENCE</scope>
</reference>
<gene>
    <name evidence="3" type="ORF">GPM918_LOCUS42142</name>
    <name evidence="2" type="ORF">OVA965_LOCUS35240</name>
    <name evidence="5" type="ORF">SRO942_LOCUS43331</name>
    <name evidence="4" type="ORF">TMI583_LOCUS36201</name>
</gene>
<dbReference type="Proteomes" id="UP000677228">
    <property type="component" value="Unassembled WGS sequence"/>
</dbReference>
<dbReference type="Proteomes" id="UP000681722">
    <property type="component" value="Unassembled WGS sequence"/>
</dbReference>
<evidence type="ECO:0000313" key="5">
    <source>
        <dbReference type="EMBL" id="CAF4471857.1"/>
    </source>
</evidence>
<feature type="compositionally biased region" description="Basic and acidic residues" evidence="1">
    <location>
        <begin position="48"/>
        <end position="62"/>
    </location>
</feature>
<organism evidence="3 6">
    <name type="scientific">Didymodactylos carnosus</name>
    <dbReference type="NCBI Taxonomy" id="1234261"/>
    <lineage>
        <taxon>Eukaryota</taxon>
        <taxon>Metazoa</taxon>
        <taxon>Spiralia</taxon>
        <taxon>Gnathifera</taxon>
        <taxon>Rotifera</taxon>
        <taxon>Eurotatoria</taxon>
        <taxon>Bdelloidea</taxon>
        <taxon>Philodinida</taxon>
        <taxon>Philodinidae</taxon>
        <taxon>Didymodactylos</taxon>
    </lineage>
</organism>
<feature type="compositionally biased region" description="Basic and acidic residues" evidence="1">
    <location>
        <begin position="1"/>
        <end position="14"/>
    </location>
</feature>
<evidence type="ECO:0000313" key="2">
    <source>
        <dbReference type="EMBL" id="CAF1460957.1"/>
    </source>
</evidence>
<evidence type="ECO:0000313" key="3">
    <source>
        <dbReference type="EMBL" id="CAF1596733.1"/>
    </source>
</evidence>
<dbReference type="Proteomes" id="UP000663829">
    <property type="component" value="Unassembled WGS sequence"/>
</dbReference>
<accession>A0A816AKE6</accession>
<feature type="region of interest" description="Disordered" evidence="1">
    <location>
        <begin position="1"/>
        <end position="29"/>
    </location>
</feature>
<sequence>MPHESTVDPEEPMHEVNAPWGGTQESIKDRRSTSIVASDLLKNTIHTHPDLPTHITHDHDVDSAAGSDDDLDNVASDGSRDCIPPIG</sequence>
<protein>
    <submittedName>
        <fullName evidence="3">Uncharacterized protein</fullName>
    </submittedName>
</protein>
<proteinExistence type="predicted"/>